<reference evidence="1" key="1">
    <citation type="journal article" date="2019" name="PLoS Negl. Trop. Dis.">
        <title>Revisiting the worldwide diversity of Leptospira species in the environment.</title>
        <authorList>
            <person name="Vincent A.T."/>
            <person name="Schiettekatte O."/>
            <person name="Bourhy P."/>
            <person name="Veyrier F.J."/>
            <person name="Picardeau M."/>
        </authorList>
    </citation>
    <scope>NUCLEOTIDE SEQUENCE [LARGE SCALE GENOMIC DNA]</scope>
    <source>
        <strain evidence="1">201800287</strain>
    </source>
</reference>
<dbReference type="OrthoDB" id="331511at2"/>
<evidence type="ECO:0000313" key="1">
    <source>
        <dbReference type="EMBL" id="TGK82459.1"/>
    </source>
</evidence>
<sequence length="153" mass="17961">MYQKINRFIRLTLNKVILFITIIVFLNPKSTYSLNAKSDCEKFHLGTFVYTSSFGEVIIVRNKSYEINYRVYPNSYIRSSIKWISPCVAEGIALEINDEIFPDDYKKKLINKRSKLYITETFSDGYSYKLIEETGSKIIYDKVKFYKGTLPIK</sequence>
<proteinExistence type="predicted"/>
<gene>
    <name evidence="1" type="ORF">EHQ24_14525</name>
</gene>
<comment type="caution">
    <text evidence="1">The sequence shown here is derived from an EMBL/GenBank/DDBJ whole genome shotgun (WGS) entry which is preliminary data.</text>
</comment>
<accession>A0A4R9IAA3</accession>
<dbReference type="RefSeq" id="WP_135602281.1">
    <property type="nucleotide sequence ID" value="NZ_RQFK01000026.1"/>
</dbReference>
<dbReference type="AlphaFoldDB" id="A0A4R9IAA3"/>
<keyword evidence="2" id="KW-1185">Reference proteome</keyword>
<organism evidence="1 2">
    <name type="scientific">Leptospira noumeaensis</name>
    <dbReference type="NCBI Taxonomy" id="2484964"/>
    <lineage>
        <taxon>Bacteria</taxon>
        <taxon>Pseudomonadati</taxon>
        <taxon>Spirochaetota</taxon>
        <taxon>Spirochaetia</taxon>
        <taxon>Leptospirales</taxon>
        <taxon>Leptospiraceae</taxon>
        <taxon>Leptospira</taxon>
    </lineage>
</organism>
<dbReference type="Proteomes" id="UP000298009">
    <property type="component" value="Unassembled WGS sequence"/>
</dbReference>
<protein>
    <submittedName>
        <fullName evidence="1">Uncharacterized protein</fullName>
    </submittedName>
</protein>
<evidence type="ECO:0000313" key="2">
    <source>
        <dbReference type="Proteomes" id="UP000298009"/>
    </source>
</evidence>
<dbReference type="EMBL" id="RQFK01000026">
    <property type="protein sequence ID" value="TGK82459.1"/>
    <property type="molecule type" value="Genomic_DNA"/>
</dbReference>
<name>A0A4R9IAA3_9LEPT</name>